<protein>
    <recommendedName>
        <fullName evidence="4">Ribosomal lysine N-methyltransferase 3</fullName>
    </recommendedName>
</protein>
<organism evidence="2 3">
    <name type="scientific">[Candida] railenensis</name>
    <dbReference type="NCBI Taxonomy" id="45579"/>
    <lineage>
        <taxon>Eukaryota</taxon>
        <taxon>Fungi</taxon>
        <taxon>Dikarya</taxon>
        <taxon>Ascomycota</taxon>
        <taxon>Saccharomycotina</taxon>
        <taxon>Pichiomycetes</taxon>
        <taxon>Debaryomycetaceae</taxon>
        <taxon>Kurtzmaniella</taxon>
    </lineage>
</organism>
<sequence>MYSATKLSDLEQWLHLNSFWNTDILEIKKSEKFNGLGVFQRKCDVEDDDRLLLRIPKSNILSVKNSCIANLLEDYVEEQIQRELVNNGEENEDDEEDTDDAKEEEDRVDLSIELHSLLLCFIYEHSMGPKSPWFEYINSIDLESGDLPLCLWDEEDKKLLQNTECDLLHMLDISELVELFAECIRFARSNSSYISIPSVLNWEGDDFQHELVKSRSQLEKFGTFLQAVLSRSFPIDGFHGLSLVPGADMFNHSDLADVKFVRDEDVCDQCGERDCEHDQEDVQDEEEDFEEIDEDDEVDGFDEEEIEEILNNDDDIESEEGENNIESESIEVDNLAKKNEDVEEEAMASDEELESSEDEFESETELVSSEDETATETEEVDEDEEGEDVVEEITAEYIKIMETELEEEENEDEESNSEGTDDNESLLELSEDEDEAGSESADADELGKQLATDQCCDIFLLNSKNGEELYNFYGEFSNPILLQRYGFIEEENISDSCMLTVQMFAYLKKITGRKGTQLNIKLQWYDEMGFELVNDLLTIGLQSSGHDHDHDHEHEHNHDHDHEGEDCEESQCCDSDDEDTEQEEEPISWELSPKVTLDGSPTPQTYALLRLILMPFNLFQAKFLHCQSESKLCRRILKLLLPNSMPILHPRVKREHEEVFKVFNLWCKNRLNRYSDGLSTGDYNHLLQDSSLSSQRRTIFRLLKSEKEILARGCVFSAKDHDAQYSEE</sequence>
<dbReference type="Gene3D" id="3.90.1410.10">
    <property type="entry name" value="set domain protein methyltransferase, domain 1"/>
    <property type="match status" value="1"/>
</dbReference>
<evidence type="ECO:0000313" key="3">
    <source>
        <dbReference type="Proteomes" id="UP000837801"/>
    </source>
</evidence>
<dbReference type="OrthoDB" id="441812at2759"/>
<feature type="compositionally biased region" description="Acidic residues" evidence="1">
    <location>
        <begin position="404"/>
        <end position="444"/>
    </location>
</feature>
<accession>A0A9P0W0H0</accession>
<evidence type="ECO:0000313" key="2">
    <source>
        <dbReference type="EMBL" id="CAH2355029.1"/>
    </source>
</evidence>
<evidence type="ECO:0000256" key="1">
    <source>
        <dbReference type="SAM" id="MobiDB-lite"/>
    </source>
</evidence>
<dbReference type="GO" id="GO:0005634">
    <property type="term" value="C:nucleus"/>
    <property type="evidence" value="ECO:0007669"/>
    <property type="project" value="TreeGrafter"/>
</dbReference>
<feature type="region of interest" description="Disordered" evidence="1">
    <location>
        <begin position="404"/>
        <end position="446"/>
    </location>
</feature>
<dbReference type="PANTHER" id="PTHR13271:SF34">
    <property type="entry name" value="N-LYSINE METHYLTRANSFERASE SETD6"/>
    <property type="match status" value="1"/>
</dbReference>
<feature type="compositionally biased region" description="Basic and acidic residues" evidence="1">
    <location>
        <begin position="545"/>
        <end position="563"/>
    </location>
</feature>
<dbReference type="EMBL" id="CAKXYY010000021">
    <property type="protein sequence ID" value="CAH2355029.1"/>
    <property type="molecule type" value="Genomic_DNA"/>
</dbReference>
<dbReference type="InterPro" id="IPR046341">
    <property type="entry name" value="SET_dom_sf"/>
</dbReference>
<keyword evidence="3" id="KW-1185">Reference proteome</keyword>
<feature type="compositionally biased region" description="Acidic residues" evidence="1">
    <location>
        <begin position="341"/>
        <end position="389"/>
    </location>
</feature>
<dbReference type="AlphaFoldDB" id="A0A9P0W0H0"/>
<dbReference type="SUPFAM" id="SSF82199">
    <property type="entry name" value="SET domain"/>
    <property type="match status" value="2"/>
</dbReference>
<comment type="caution">
    <text evidence="2">The sequence shown here is derived from an EMBL/GenBank/DDBJ whole genome shotgun (WGS) entry which is preliminary data.</text>
</comment>
<dbReference type="CDD" id="cd10527">
    <property type="entry name" value="SET_LSMT"/>
    <property type="match status" value="1"/>
</dbReference>
<reference evidence="2" key="1">
    <citation type="submission" date="2022-03" db="EMBL/GenBank/DDBJ databases">
        <authorList>
            <person name="Legras J.-L."/>
            <person name="Devillers H."/>
            <person name="Grondin C."/>
        </authorList>
    </citation>
    <scope>NUCLEOTIDE SEQUENCE</scope>
    <source>
        <strain evidence="2">CLIB 1423</strain>
    </source>
</reference>
<dbReference type="GO" id="GO:0016279">
    <property type="term" value="F:protein-lysine N-methyltransferase activity"/>
    <property type="evidence" value="ECO:0007669"/>
    <property type="project" value="TreeGrafter"/>
</dbReference>
<dbReference type="PANTHER" id="PTHR13271">
    <property type="entry name" value="UNCHARACTERIZED PUTATIVE METHYLTRANSFERASE"/>
    <property type="match status" value="1"/>
</dbReference>
<proteinExistence type="predicted"/>
<feature type="compositionally biased region" description="Acidic residues" evidence="1">
    <location>
        <begin position="564"/>
        <end position="587"/>
    </location>
</feature>
<feature type="region of interest" description="Disordered" evidence="1">
    <location>
        <begin position="339"/>
        <end position="389"/>
    </location>
</feature>
<feature type="region of interest" description="Disordered" evidence="1">
    <location>
        <begin position="83"/>
        <end position="105"/>
    </location>
</feature>
<feature type="compositionally biased region" description="Acidic residues" evidence="1">
    <location>
        <begin position="277"/>
        <end position="302"/>
    </location>
</feature>
<feature type="region of interest" description="Disordered" evidence="1">
    <location>
        <begin position="544"/>
        <end position="596"/>
    </location>
</feature>
<dbReference type="Proteomes" id="UP000837801">
    <property type="component" value="Unassembled WGS sequence"/>
</dbReference>
<gene>
    <name evidence="2" type="ORF">CLIB1423_21S00232</name>
</gene>
<dbReference type="InterPro" id="IPR050600">
    <property type="entry name" value="SETD3_SETD6_MTase"/>
</dbReference>
<name>A0A9P0W0H0_9ASCO</name>
<feature type="compositionally biased region" description="Acidic residues" evidence="1">
    <location>
        <begin position="89"/>
        <end position="103"/>
    </location>
</feature>
<evidence type="ECO:0008006" key="4">
    <source>
        <dbReference type="Google" id="ProtNLM"/>
    </source>
</evidence>
<feature type="region of interest" description="Disordered" evidence="1">
    <location>
        <begin position="272"/>
        <end position="302"/>
    </location>
</feature>